<sequence length="140" mass="15300">MLELALPTTGIGPLRRPTPAQATGFAPPPAGGFPPPFIMEVHYACSVGRAEHMLGHGNVCAQTRKDYLFDQVAFERSIFEAYGIKSEVEAKGSPSSSGCKLLSGKGQYTHNRVSVEMDRRMVRMSFSTCLTFKGQDPLEF</sequence>
<protein>
    <submittedName>
        <fullName evidence="2">Uncharacterized protein</fullName>
    </submittedName>
</protein>
<feature type="region of interest" description="Disordered" evidence="1">
    <location>
        <begin position="1"/>
        <end position="27"/>
    </location>
</feature>
<comment type="caution">
    <text evidence="2">The sequence shown here is derived from an EMBL/GenBank/DDBJ whole genome shotgun (WGS) entry which is preliminary data.</text>
</comment>
<dbReference type="Proteomes" id="UP001187192">
    <property type="component" value="Unassembled WGS sequence"/>
</dbReference>
<proteinExistence type="predicted"/>
<evidence type="ECO:0000256" key="1">
    <source>
        <dbReference type="SAM" id="MobiDB-lite"/>
    </source>
</evidence>
<gene>
    <name evidence="2" type="ORF">TIFTF001_033266</name>
</gene>
<dbReference type="AlphaFoldDB" id="A0AA88J7F4"/>
<evidence type="ECO:0000313" key="2">
    <source>
        <dbReference type="EMBL" id="GMN64190.1"/>
    </source>
</evidence>
<keyword evidence="3" id="KW-1185">Reference proteome</keyword>
<organism evidence="2 3">
    <name type="scientific">Ficus carica</name>
    <name type="common">Common fig</name>
    <dbReference type="NCBI Taxonomy" id="3494"/>
    <lineage>
        <taxon>Eukaryota</taxon>
        <taxon>Viridiplantae</taxon>
        <taxon>Streptophyta</taxon>
        <taxon>Embryophyta</taxon>
        <taxon>Tracheophyta</taxon>
        <taxon>Spermatophyta</taxon>
        <taxon>Magnoliopsida</taxon>
        <taxon>eudicotyledons</taxon>
        <taxon>Gunneridae</taxon>
        <taxon>Pentapetalae</taxon>
        <taxon>rosids</taxon>
        <taxon>fabids</taxon>
        <taxon>Rosales</taxon>
        <taxon>Moraceae</taxon>
        <taxon>Ficeae</taxon>
        <taxon>Ficus</taxon>
    </lineage>
</organism>
<accession>A0AA88J7F4</accession>
<reference evidence="2" key="1">
    <citation type="submission" date="2023-07" db="EMBL/GenBank/DDBJ databases">
        <title>draft genome sequence of fig (Ficus carica).</title>
        <authorList>
            <person name="Takahashi T."/>
            <person name="Nishimura K."/>
        </authorList>
    </citation>
    <scope>NUCLEOTIDE SEQUENCE</scope>
</reference>
<dbReference type="EMBL" id="BTGU01000171">
    <property type="protein sequence ID" value="GMN64190.1"/>
    <property type="molecule type" value="Genomic_DNA"/>
</dbReference>
<name>A0AA88J7F4_FICCA</name>
<evidence type="ECO:0000313" key="3">
    <source>
        <dbReference type="Proteomes" id="UP001187192"/>
    </source>
</evidence>